<dbReference type="EMBL" id="ACCF01000144">
    <property type="protein sequence ID" value="EEF67349.1"/>
    <property type="molecule type" value="Genomic_DNA"/>
</dbReference>
<evidence type="ECO:0000313" key="2">
    <source>
        <dbReference type="Proteomes" id="UP000005950"/>
    </source>
</evidence>
<accession>B9Y9K6</accession>
<organism evidence="1 2">
    <name type="scientific">Holdemania filiformis DSM 12042</name>
    <dbReference type="NCBI Taxonomy" id="545696"/>
    <lineage>
        <taxon>Bacteria</taxon>
        <taxon>Bacillati</taxon>
        <taxon>Bacillota</taxon>
        <taxon>Erysipelotrichia</taxon>
        <taxon>Erysipelotrichales</taxon>
        <taxon>Erysipelotrichaceae</taxon>
        <taxon>Holdemania</taxon>
    </lineage>
</organism>
<dbReference type="AlphaFoldDB" id="B9Y9K6"/>
<dbReference type="HOGENOM" id="CLU_1756347_0_0_9"/>
<reference evidence="1 2" key="1">
    <citation type="submission" date="2008-12" db="EMBL/GenBank/DDBJ databases">
        <authorList>
            <person name="Fulton L."/>
            <person name="Clifton S."/>
            <person name="Fulton B."/>
            <person name="Xu J."/>
            <person name="Minx P."/>
            <person name="Pepin K.H."/>
            <person name="Johnson M."/>
            <person name="Bhonagiri V."/>
            <person name="Nash W.E."/>
            <person name="Mardis E.R."/>
            <person name="Wilson R.K."/>
        </authorList>
    </citation>
    <scope>NUCLEOTIDE SEQUENCE [LARGE SCALE GENOMIC DNA]</scope>
    <source>
        <strain evidence="1 2">DSM 12042</strain>
    </source>
</reference>
<gene>
    <name evidence="1" type="ORF">HOLDEFILI_02512</name>
</gene>
<sequence>MDAVEFTKKREGAGNPIAGFSRETGHPCSTKNCSLAALEGLVTLNAAVWNAKFAAPEHDPGTDLQLLQADYRNTIYLLKSNRMISFSYDQPIAFTEASVKSSLRCLMNRICLIAEADRKYVVSKTCARKPSTLDSSPASDFACRKFGQ</sequence>
<evidence type="ECO:0000313" key="1">
    <source>
        <dbReference type="EMBL" id="EEF67349.1"/>
    </source>
</evidence>
<name>B9Y9K6_9FIRM</name>
<dbReference type="OrthoDB" id="9970531at2"/>
<dbReference type="Proteomes" id="UP000005950">
    <property type="component" value="Unassembled WGS sequence"/>
</dbReference>
<proteinExistence type="predicted"/>
<reference evidence="1 2" key="2">
    <citation type="submission" date="2009-02" db="EMBL/GenBank/DDBJ databases">
        <title>Draft genome sequence of Holdemania filiformis DSM 12042.</title>
        <authorList>
            <person name="Sudarsanam P."/>
            <person name="Ley R."/>
            <person name="Guruge J."/>
            <person name="Turnbaugh P.J."/>
            <person name="Mahowald M."/>
            <person name="Liep D."/>
            <person name="Gordon J."/>
        </authorList>
    </citation>
    <scope>NUCLEOTIDE SEQUENCE [LARGE SCALE GENOMIC DNA]</scope>
    <source>
        <strain evidence="1 2">DSM 12042</strain>
    </source>
</reference>
<comment type="caution">
    <text evidence="1">The sequence shown here is derived from an EMBL/GenBank/DDBJ whole genome shotgun (WGS) entry which is preliminary data.</text>
</comment>
<protein>
    <submittedName>
        <fullName evidence="1">Uncharacterized protein</fullName>
    </submittedName>
</protein>